<dbReference type="PROSITE" id="PS51375">
    <property type="entry name" value="PPR"/>
    <property type="match status" value="1"/>
</dbReference>
<feature type="repeat" description="PPR" evidence="3">
    <location>
        <begin position="32"/>
        <end position="66"/>
    </location>
</feature>
<dbReference type="InterPro" id="IPR002885">
    <property type="entry name" value="PPR_rpt"/>
</dbReference>
<gene>
    <name evidence="5" type="primary">LOC125420955</name>
</gene>
<organism evidence="4 5">
    <name type="scientific">Ziziphus jujuba</name>
    <name type="common">Chinese jujube</name>
    <name type="synonym">Ziziphus sativa</name>
    <dbReference type="NCBI Taxonomy" id="326968"/>
    <lineage>
        <taxon>Eukaryota</taxon>
        <taxon>Viridiplantae</taxon>
        <taxon>Streptophyta</taxon>
        <taxon>Embryophyta</taxon>
        <taxon>Tracheophyta</taxon>
        <taxon>Spermatophyta</taxon>
        <taxon>Magnoliopsida</taxon>
        <taxon>eudicotyledons</taxon>
        <taxon>Gunneridae</taxon>
        <taxon>Pentapetalae</taxon>
        <taxon>rosids</taxon>
        <taxon>fabids</taxon>
        <taxon>Rosales</taxon>
        <taxon>Rhamnaceae</taxon>
        <taxon>Paliureae</taxon>
        <taxon>Ziziphus</taxon>
    </lineage>
</organism>
<dbReference type="NCBIfam" id="TIGR00756">
    <property type="entry name" value="PPR"/>
    <property type="match status" value="2"/>
</dbReference>
<keyword evidence="4" id="KW-1185">Reference proteome</keyword>
<dbReference type="Pfam" id="PF01535">
    <property type="entry name" value="PPR"/>
    <property type="match status" value="2"/>
</dbReference>
<sequence length="215" mass="23890">MSLVVAKFSKFGNGKAALEVFDKFGDFGIVANGDTYYLTIDALCRRFMFDSAWSVCQKMIDAQVLPDGDKVGEIISWLCKRGKAKDAHLLYTLVMVREQYPTCSSAALLIGSLSREDQTVKLALEMLDDFHEEAQIYAIKPTSAVIIGLCRMKDVEEAKNLLLKMIREGPRLLEMLLSIWSSVAMLKLGIRKRGLTGFTGAWNGKCYGDVKAGED</sequence>
<dbReference type="Proteomes" id="UP001652623">
    <property type="component" value="Chromosome 10"/>
</dbReference>
<proteinExistence type="inferred from homology"/>
<name>A0ABM3IAV8_ZIZJJ</name>
<accession>A0ABM3IAV8</accession>
<dbReference type="PANTHER" id="PTHR47939:SF10">
    <property type="entry name" value="PENTACOTRIPEPTIDE-REPEAT REGION OF PRORP DOMAIN-CONTAINING PROTEIN"/>
    <property type="match status" value="1"/>
</dbReference>
<evidence type="ECO:0000256" key="3">
    <source>
        <dbReference type="PROSITE-ProRule" id="PRU00708"/>
    </source>
</evidence>
<reference evidence="5" key="1">
    <citation type="submission" date="2025-08" db="UniProtKB">
        <authorList>
            <consortium name="RefSeq"/>
        </authorList>
    </citation>
    <scope>IDENTIFICATION</scope>
    <source>
        <tissue evidence="5">Seedling</tissue>
    </source>
</reference>
<comment type="similarity">
    <text evidence="1">Belongs to the PPR family. P subfamily.</text>
</comment>
<dbReference type="PANTHER" id="PTHR47939">
    <property type="entry name" value="MEMBRANE-ASSOCIATED SALT-INDUCIBLE PROTEIN-LIKE"/>
    <property type="match status" value="1"/>
</dbReference>
<dbReference type="GeneID" id="125420955"/>
<dbReference type="InterPro" id="IPR050667">
    <property type="entry name" value="PPR-containing_protein"/>
</dbReference>
<dbReference type="RefSeq" id="XP_048324592.1">
    <property type="nucleotide sequence ID" value="XM_048468635.1"/>
</dbReference>
<dbReference type="InterPro" id="IPR011990">
    <property type="entry name" value="TPR-like_helical_dom_sf"/>
</dbReference>
<protein>
    <submittedName>
        <fullName evidence="5">Small ribosomal subunit protein mS80 (RPPR6)-like</fullName>
    </submittedName>
</protein>
<keyword evidence="2" id="KW-0677">Repeat</keyword>
<evidence type="ECO:0000256" key="2">
    <source>
        <dbReference type="ARBA" id="ARBA00022737"/>
    </source>
</evidence>
<evidence type="ECO:0000313" key="4">
    <source>
        <dbReference type="Proteomes" id="UP001652623"/>
    </source>
</evidence>
<evidence type="ECO:0000256" key="1">
    <source>
        <dbReference type="ARBA" id="ARBA00007626"/>
    </source>
</evidence>
<dbReference type="Gene3D" id="1.25.40.10">
    <property type="entry name" value="Tetratricopeptide repeat domain"/>
    <property type="match status" value="2"/>
</dbReference>
<evidence type="ECO:0000313" key="5">
    <source>
        <dbReference type="RefSeq" id="XP_048324592.1"/>
    </source>
</evidence>